<evidence type="ECO:0000256" key="2">
    <source>
        <dbReference type="ARBA" id="ARBA00012438"/>
    </source>
</evidence>
<feature type="transmembrane region" description="Helical" evidence="5">
    <location>
        <begin position="345"/>
        <end position="367"/>
    </location>
</feature>
<evidence type="ECO:0000259" key="7">
    <source>
        <dbReference type="PROSITE" id="PS50110"/>
    </source>
</evidence>
<comment type="catalytic activity">
    <reaction evidence="1">
        <text>ATP + protein L-histidine = ADP + protein N-phospho-L-histidine.</text>
        <dbReference type="EC" id="2.7.13.3"/>
    </reaction>
</comment>
<keyword evidence="5" id="KW-0472">Membrane</keyword>
<dbReference type="SUPFAM" id="SSF55874">
    <property type="entry name" value="ATPase domain of HSP90 chaperone/DNA topoisomerase II/histidine kinase"/>
    <property type="match status" value="1"/>
</dbReference>
<protein>
    <recommendedName>
        <fullName evidence="2">histidine kinase</fullName>
        <ecNumber evidence="2">2.7.13.3</ecNumber>
    </recommendedName>
</protein>
<dbReference type="AlphaFoldDB" id="R4YSM8"/>
<feature type="transmembrane region" description="Helical" evidence="5">
    <location>
        <begin position="286"/>
        <end position="305"/>
    </location>
</feature>
<dbReference type="InterPro" id="IPR011623">
    <property type="entry name" value="7TMR_DISM_rcpt_extracell_dom1"/>
</dbReference>
<dbReference type="Gene3D" id="1.10.287.130">
    <property type="match status" value="1"/>
</dbReference>
<dbReference type="PROSITE" id="PS50109">
    <property type="entry name" value="HIS_KIN"/>
    <property type="match status" value="1"/>
</dbReference>
<dbReference type="InterPro" id="IPR011006">
    <property type="entry name" value="CheY-like_superfamily"/>
</dbReference>
<dbReference type="InterPro" id="IPR036890">
    <property type="entry name" value="HATPase_C_sf"/>
</dbReference>
<dbReference type="Gene3D" id="3.40.50.2300">
    <property type="match status" value="1"/>
</dbReference>
<feature type="transmembrane region" description="Helical" evidence="5">
    <location>
        <begin position="231"/>
        <end position="251"/>
    </location>
</feature>
<evidence type="ECO:0000256" key="4">
    <source>
        <dbReference type="PROSITE-ProRule" id="PRU00169"/>
    </source>
</evidence>
<evidence type="ECO:0000256" key="1">
    <source>
        <dbReference type="ARBA" id="ARBA00000085"/>
    </source>
</evidence>
<keyword evidence="3 4" id="KW-0597">Phosphoprotein</keyword>
<dbReference type="PRINTS" id="PR00344">
    <property type="entry name" value="BCTRLSENSOR"/>
</dbReference>
<evidence type="ECO:0000313" key="9">
    <source>
        <dbReference type="Proteomes" id="UP000032749"/>
    </source>
</evidence>
<feature type="modified residue" description="4-aspartylphosphate" evidence="4">
    <location>
        <position position="704"/>
    </location>
</feature>
<feature type="transmembrane region" description="Helical" evidence="5">
    <location>
        <begin position="317"/>
        <end position="339"/>
    </location>
</feature>
<evidence type="ECO:0000256" key="3">
    <source>
        <dbReference type="ARBA" id="ARBA00022553"/>
    </source>
</evidence>
<dbReference type="STRING" id="698738.OLEAN_C21420"/>
<dbReference type="EMBL" id="FO203512">
    <property type="protein sequence ID" value="CCK76318.1"/>
    <property type="molecule type" value="Genomic_DNA"/>
</dbReference>
<dbReference type="InterPro" id="IPR003594">
    <property type="entry name" value="HATPase_dom"/>
</dbReference>
<dbReference type="Gene3D" id="3.30.565.10">
    <property type="entry name" value="Histidine kinase-like ATPase, C-terminal domain"/>
    <property type="match status" value="1"/>
</dbReference>
<dbReference type="Gene3D" id="2.60.40.2380">
    <property type="match status" value="1"/>
</dbReference>
<dbReference type="InterPro" id="IPR050956">
    <property type="entry name" value="2C_system_His_kinase"/>
</dbReference>
<keyword evidence="5" id="KW-0812">Transmembrane</keyword>
<feature type="transmembrane region" description="Helical" evidence="5">
    <location>
        <begin position="263"/>
        <end position="280"/>
    </location>
</feature>
<dbReference type="InterPro" id="IPR011622">
    <property type="entry name" value="7TMR_DISM_rcpt_extracell_dom2"/>
</dbReference>
<dbReference type="SMART" id="SM00388">
    <property type="entry name" value="HisKA"/>
    <property type="match status" value="1"/>
</dbReference>
<dbReference type="CDD" id="cd17546">
    <property type="entry name" value="REC_hyHK_CKI1_RcsC-like"/>
    <property type="match status" value="1"/>
</dbReference>
<sequence>MHSVANMNANEISQQLSIKIQHLEYLLEGQTSYGLSRVKSMPQAHWQPALQSPLNLGNLKQGAWGRFRLVNVEDVQLERILEFANPSLYRLSIYTESSLGNKNEWSLGSYLPYKEREISFRNFAIPLSLQAQEELVVYFRAQSNVGLLLPISIHKEVEFWRLANEENLAYGLYFGILIMFVMFNISLYLTRNNYLFMVLALDLCVFSLMYANHLGLSFEYFWPVDPQFNYLASVFLGYVVILISNVFTWHFLQLKDSKRLHRVYYFINAIVIVAIALLWLLPAVISSLLCAISGILLGFYLAWLTTKNRYRSGDYSYYYIFSYSVMAMAVCIYITHKLALLPTNFLTSSVLAASILLQAIVLTSVVIERKKTPKRMVGFQSSEQPDSAKDWVAQFSHEARTPLNGIIGMVELLRETPLNPTQYGYIRTLSSSGEYLLNLVNDELDYNNLSRGGLILNETAFNLELLCHQCCKMLEQQSSNGQINIEVDFLSLKQFDFYGDEKCLKQIIINLLSNSIRFAHQGRIVIKAEYSESNYLVLSVWDNGVGITKQQQLGIFERFRQVDSGAYSRAEGSGLGLAVCQQLTQLMGGSIAVDSRVGEYCRFTVSVPLAIYSKPIETKPIETKASTVSGRSSRESSSPFSSTVSPILASKELVVLGVDDNEINRRVLSAMLKKLGHRVIEATNGQQAIDIVRSGESLDLILMDCEMPRMSGFEATEIIRRWQYGQTKAVCPIIALTAHTFEEHIEQCLASGMDAHLSKPLHLDKLRELLESLAAGGEKST</sequence>
<organism evidence="8 9">
    <name type="scientific">Oleispira antarctica RB-8</name>
    <dbReference type="NCBI Taxonomy" id="698738"/>
    <lineage>
        <taxon>Bacteria</taxon>
        <taxon>Pseudomonadati</taxon>
        <taxon>Pseudomonadota</taxon>
        <taxon>Gammaproteobacteria</taxon>
        <taxon>Oceanospirillales</taxon>
        <taxon>Oceanospirillaceae</taxon>
        <taxon>Oleispira</taxon>
    </lineage>
</organism>
<dbReference type="Pfam" id="PF07695">
    <property type="entry name" value="7TMR-DISM_7TM"/>
    <property type="match status" value="1"/>
</dbReference>
<dbReference type="GO" id="GO:0000155">
    <property type="term" value="F:phosphorelay sensor kinase activity"/>
    <property type="evidence" value="ECO:0007669"/>
    <property type="project" value="InterPro"/>
</dbReference>
<reference evidence="8 9" key="1">
    <citation type="journal article" date="2013" name="Nat. Commun.">
        <title>Genome sequence and functional genomic analysis of the oil-degrading bacterium Oleispira antarctica.</title>
        <authorList>
            <person name="Kube M."/>
            <person name="Chernikova T.N."/>
            <person name="Al-Ramahi Y."/>
            <person name="Beloqui A."/>
            <person name="Lopez-Cortez N."/>
            <person name="Guazzaroni M.E."/>
            <person name="Heipieper H.J."/>
            <person name="Klages S."/>
            <person name="Kotsyurbenko O.R."/>
            <person name="Langer I."/>
            <person name="Nechitaylo T.Y."/>
            <person name="Lunsdorf H."/>
            <person name="Fernandez M."/>
            <person name="Juarez S."/>
            <person name="Ciordia S."/>
            <person name="Singer A."/>
            <person name="Kagan O."/>
            <person name="Egorova O."/>
            <person name="Petit P.A."/>
            <person name="Stogios P."/>
            <person name="Kim Y."/>
            <person name="Tchigvintsev A."/>
            <person name="Flick R."/>
            <person name="Denaro R."/>
            <person name="Genovese M."/>
            <person name="Albar J.P."/>
            <person name="Reva O.N."/>
            <person name="Martinez-Gomariz M."/>
            <person name="Tran H."/>
            <person name="Ferrer M."/>
            <person name="Savchenko A."/>
            <person name="Yakunin A.F."/>
            <person name="Yakimov M.M."/>
            <person name="Golyshina O.V."/>
            <person name="Reinhardt R."/>
            <person name="Golyshin P.N."/>
        </authorList>
    </citation>
    <scope>NUCLEOTIDE SEQUENCE [LARGE SCALE GENOMIC DNA]</scope>
</reference>
<dbReference type="Pfam" id="PF02518">
    <property type="entry name" value="HATPase_c"/>
    <property type="match status" value="1"/>
</dbReference>
<evidence type="ECO:0000313" key="8">
    <source>
        <dbReference type="EMBL" id="CCK76318.1"/>
    </source>
</evidence>
<dbReference type="PANTHER" id="PTHR43719">
    <property type="entry name" value="TWO-COMPONENT HISTIDINE KINASE"/>
    <property type="match status" value="1"/>
</dbReference>
<feature type="transmembrane region" description="Helical" evidence="5">
    <location>
        <begin position="194"/>
        <end position="211"/>
    </location>
</feature>
<accession>R4YSM8</accession>
<dbReference type="Pfam" id="PF00512">
    <property type="entry name" value="HisKA"/>
    <property type="match status" value="1"/>
</dbReference>
<dbReference type="KEGG" id="oai:OLEAN_C21420"/>
<keyword evidence="9" id="KW-1185">Reference proteome</keyword>
<dbReference type="Pfam" id="PF07696">
    <property type="entry name" value="7TMR-DISMED2"/>
    <property type="match status" value="1"/>
</dbReference>
<dbReference type="PROSITE" id="PS50110">
    <property type="entry name" value="RESPONSE_REGULATORY"/>
    <property type="match status" value="1"/>
</dbReference>
<dbReference type="EC" id="2.7.13.3" evidence="2"/>
<dbReference type="OrthoDB" id="9809567at2"/>
<dbReference type="InterPro" id="IPR004358">
    <property type="entry name" value="Sig_transdc_His_kin-like_C"/>
</dbReference>
<dbReference type="HOGENOM" id="CLU_000445_105_0_6"/>
<dbReference type="SMART" id="SM00448">
    <property type="entry name" value="REC"/>
    <property type="match status" value="1"/>
</dbReference>
<dbReference type="SUPFAM" id="SSF52172">
    <property type="entry name" value="CheY-like"/>
    <property type="match status" value="1"/>
</dbReference>
<name>R4YSM8_OLEAN</name>
<evidence type="ECO:0000256" key="5">
    <source>
        <dbReference type="SAM" id="Phobius"/>
    </source>
</evidence>
<keyword evidence="5" id="KW-1133">Transmembrane helix</keyword>
<dbReference type="SUPFAM" id="SSF47384">
    <property type="entry name" value="Homodimeric domain of signal transducing histidine kinase"/>
    <property type="match status" value="1"/>
</dbReference>
<feature type="domain" description="Histidine kinase" evidence="6">
    <location>
        <begin position="394"/>
        <end position="611"/>
    </location>
</feature>
<dbReference type="Pfam" id="PF00072">
    <property type="entry name" value="Response_reg"/>
    <property type="match status" value="1"/>
</dbReference>
<dbReference type="SMART" id="SM00387">
    <property type="entry name" value="HATPase_c"/>
    <property type="match status" value="1"/>
</dbReference>
<dbReference type="Proteomes" id="UP000032749">
    <property type="component" value="Chromosome"/>
</dbReference>
<feature type="domain" description="Response regulatory" evidence="7">
    <location>
        <begin position="654"/>
        <end position="774"/>
    </location>
</feature>
<dbReference type="InterPro" id="IPR003661">
    <property type="entry name" value="HisK_dim/P_dom"/>
</dbReference>
<dbReference type="PANTHER" id="PTHR43719:SF28">
    <property type="entry name" value="PEROXIDE STRESS-ACTIVATED HISTIDINE KINASE MAK1-RELATED"/>
    <property type="match status" value="1"/>
</dbReference>
<feature type="transmembrane region" description="Helical" evidence="5">
    <location>
        <begin position="168"/>
        <end position="187"/>
    </location>
</feature>
<gene>
    <name evidence="8" type="ORF">OLEAN_C21420</name>
</gene>
<dbReference type="InterPro" id="IPR036097">
    <property type="entry name" value="HisK_dim/P_sf"/>
</dbReference>
<dbReference type="InterPro" id="IPR001789">
    <property type="entry name" value="Sig_transdc_resp-reg_receiver"/>
</dbReference>
<dbReference type="CDD" id="cd00082">
    <property type="entry name" value="HisKA"/>
    <property type="match status" value="1"/>
</dbReference>
<dbReference type="InterPro" id="IPR005467">
    <property type="entry name" value="His_kinase_dom"/>
</dbReference>
<evidence type="ECO:0000259" key="6">
    <source>
        <dbReference type="PROSITE" id="PS50109"/>
    </source>
</evidence>
<proteinExistence type="predicted"/>